<reference evidence="2 3" key="1">
    <citation type="submission" date="2013-02" db="EMBL/GenBank/DDBJ databases">
        <title>Genome sequence of Candida maltosa Xu316, a potential industrial strain for xylitol and ethanol production.</title>
        <authorList>
            <person name="Yu J."/>
            <person name="Wang Q."/>
            <person name="Geng X."/>
            <person name="Bao W."/>
            <person name="He P."/>
            <person name="Cai J."/>
        </authorList>
    </citation>
    <scope>NUCLEOTIDE SEQUENCE [LARGE SCALE GENOMIC DNA]</scope>
    <source>
        <strain evidence="3">Xu316</strain>
    </source>
</reference>
<feature type="compositionally biased region" description="Low complexity" evidence="1">
    <location>
        <begin position="37"/>
        <end position="47"/>
    </location>
</feature>
<feature type="region of interest" description="Disordered" evidence="1">
    <location>
        <begin position="140"/>
        <end position="167"/>
    </location>
</feature>
<evidence type="ECO:0000313" key="2">
    <source>
        <dbReference type="EMBL" id="EMG45615.1"/>
    </source>
</evidence>
<accession>M3JS61</accession>
<dbReference type="HOGENOM" id="CLU_1255821_0_0_1"/>
<feature type="compositionally biased region" description="Pro residues" evidence="1">
    <location>
        <begin position="211"/>
        <end position="220"/>
    </location>
</feature>
<evidence type="ECO:0000256" key="1">
    <source>
        <dbReference type="SAM" id="MobiDB-lite"/>
    </source>
</evidence>
<keyword evidence="3" id="KW-1185">Reference proteome</keyword>
<sequence>MAGKTYLKPINYTQQLQFITTFLSVFIPPTETRIKGSSSSNTQTSSSRIIKKLRKPRRTTSDNTGTTSPDVRSRSSSLGSKSNQSIHSSNSSNRSSPTSPILNPLDNTNNLLHIPKYRRSSNGSPPPYEEIIPDISLNNYRATSGSHSQSSRSSSQTIPTPMATRSAGIDMTLFSNRTGSPDLVSDMRVSNSSISRIQESLNQRGNGNELPPMPTPRMLR</sequence>
<dbReference type="Proteomes" id="UP000011777">
    <property type="component" value="Unassembled WGS sequence"/>
</dbReference>
<comment type="caution">
    <text evidence="2">The sequence shown here is derived from an EMBL/GenBank/DDBJ whole genome shotgun (WGS) entry which is preliminary data.</text>
</comment>
<name>M3JS61_CANMX</name>
<feature type="compositionally biased region" description="Low complexity" evidence="1">
    <location>
        <begin position="67"/>
        <end position="99"/>
    </location>
</feature>
<evidence type="ECO:0000313" key="3">
    <source>
        <dbReference type="Proteomes" id="UP000011777"/>
    </source>
</evidence>
<gene>
    <name evidence="2" type="ORF">G210_4201</name>
</gene>
<feature type="region of interest" description="Disordered" evidence="1">
    <location>
        <begin position="31"/>
        <end position="107"/>
    </location>
</feature>
<feature type="compositionally biased region" description="Low complexity" evidence="1">
    <location>
        <begin position="144"/>
        <end position="155"/>
    </location>
</feature>
<protein>
    <submittedName>
        <fullName evidence="2">Uncharacterized protein</fullName>
    </submittedName>
</protein>
<feature type="compositionally biased region" description="Basic residues" evidence="1">
    <location>
        <begin position="49"/>
        <end position="58"/>
    </location>
</feature>
<dbReference type="EMBL" id="AOGT01002415">
    <property type="protein sequence ID" value="EMG45615.1"/>
    <property type="molecule type" value="Genomic_DNA"/>
</dbReference>
<dbReference type="AlphaFoldDB" id="M3JS61"/>
<organism evidence="2 3">
    <name type="scientific">Candida maltosa (strain Xu316)</name>
    <name type="common">Yeast</name>
    <dbReference type="NCBI Taxonomy" id="1245528"/>
    <lineage>
        <taxon>Eukaryota</taxon>
        <taxon>Fungi</taxon>
        <taxon>Dikarya</taxon>
        <taxon>Ascomycota</taxon>
        <taxon>Saccharomycotina</taxon>
        <taxon>Pichiomycetes</taxon>
        <taxon>Debaryomycetaceae</taxon>
        <taxon>Candida/Lodderomyces clade</taxon>
        <taxon>Candida</taxon>
    </lineage>
</organism>
<feature type="region of interest" description="Disordered" evidence="1">
    <location>
        <begin position="198"/>
        <end position="220"/>
    </location>
</feature>
<dbReference type="STRING" id="1245528.M3JS61"/>
<proteinExistence type="predicted"/>